<dbReference type="AlphaFoldDB" id="A0A9D6V1B1"/>
<name>A0A9D6V1B1_9BACT</name>
<evidence type="ECO:0000313" key="1">
    <source>
        <dbReference type="EMBL" id="MBI5248216.1"/>
    </source>
</evidence>
<gene>
    <name evidence="1" type="ORF">HY912_01865</name>
</gene>
<reference evidence="1" key="1">
    <citation type="submission" date="2020-07" db="EMBL/GenBank/DDBJ databases">
        <title>Huge and variable diversity of episymbiotic CPR bacteria and DPANN archaea in groundwater ecosystems.</title>
        <authorList>
            <person name="He C.Y."/>
            <person name="Keren R."/>
            <person name="Whittaker M."/>
            <person name="Farag I.F."/>
            <person name="Doudna J."/>
            <person name="Cate J.H.D."/>
            <person name="Banfield J.F."/>
        </authorList>
    </citation>
    <scope>NUCLEOTIDE SEQUENCE</scope>
    <source>
        <strain evidence="1">NC_groundwater_1664_Pr3_B-0.1um_52_9</strain>
    </source>
</reference>
<proteinExistence type="predicted"/>
<evidence type="ECO:0000313" key="2">
    <source>
        <dbReference type="Proteomes" id="UP000807825"/>
    </source>
</evidence>
<protein>
    <submittedName>
        <fullName evidence="1">Uncharacterized protein</fullName>
    </submittedName>
</protein>
<comment type="caution">
    <text evidence="1">The sequence shown here is derived from an EMBL/GenBank/DDBJ whole genome shotgun (WGS) entry which is preliminary data.</text>
</comment>
<dbReference type="EMBL" id="JACRDE010000054">
    <property type="protein sequence ID" value="MBI5248216.1"/>
    <property type="molecule type" value="Genomic_DNA"/>
</dbReference>
<dbReference type="Proteomes" id="UP000807825">
    <property type="component" value="Unassembled WGS sequence"/>
</dbReference>
<accession>A0A9D6V1B1</accession>
<sequence length="173" mass="19475">MISSPFSGNKNPLQIFALVSALLLVPLWLTPCAAQQSRIDKDRKEGSGELAWEIPGRISIYDLQFGAAALKDNRVQLVGDTRTFNADQFPDRLTLLIRFSYVGSRSDNPLKFMIKLPNSRQYEETVNLSSKRGNYSYHFTIHRPSDFLGNGSVYIYYGFSIVDVLDFTIVPGS</sequence>
<organism evidence="1 2">
    <name type="scientific">Desulfomonile tiedjei</name>
    <dbReference type="NCBI Taxonomy" id="2358"/>
    <lineage>
        <taxon>Bacteria</taxon>
        <taxon>Pseudomonadati</taxon>
        <taxon>Thermodesulfobacteriota</taxon>
        <taxon>Desulfomonilia</taxon>
        <taxon>Desulfomonilales</taxon>
        <taxon>Desulfomonilaceae</taxon>
        <taxon>Desulfomonile</taxon>
    </lineage>
</organism>